<sequence length="621" mass="66746">MVLFSFLICPQQQLSIAYKNYTMKSRELAYRLLPGLKWLKGYTGQDALSDLIAGITVGLTVLPQGLAYATLAGLEPQYGLYSAFVGGIIYAFIGSCRQVTIGPTALLALMTSRHTGFGLNSGPAYAILLCLISGIVEMLMAVLRLGALVDLISLPVTVGFTSATAVIIGTSQIKGLLGLRGGSGSGFINTMKSVFLNLDKIRIGDFSLGVTAIIILLLLRKLKDLKLQNSNKFLKSFLWIVATGRNALVVLISSTIAYYTCQNKDACPLILTGKVKSGLPEFQLPQFKTTILNANGTETAQNYSAMLEELGPSMIILPIIAVLGNVAISKAFGGAGISPTRELVALSLSNICGSFFSSIPVTGSFSRSAVNHASGVRTPIGGFYTSALVLLALGLLTPYFQYIPKASLSAVIISAVIFMIEFEVIKPLWRCSRRELLPGAITFVVSLAVGVEIGLLLGVGADVAFLVYRVARPVLTVNKLSTTHGISYILIRPKHSSLYFPAIEWVRTGISKALETHGSAPVILDCSNVHDFDFTAGRGIGALNKELIRMNIPLFLLKASKEIIVILKESTNADIPTLEQPDDLETVLEQSPDYEPYLQVMVPLVANPNHGNADNEHDKKN</sequence>
<feature type="transmembrane region" description="Helical" evidence="5">
    <location>
        <begin position="343"/>
        <end position="361"/>
    </location>
</feature>
<organism evidence="8 9">
    <name type="scientific">Musca domestica</name>
    <name type="common">House fly</name>
    <dbReference type="NCBI Taxonomy" id="7370"/>
    <lineage>
        <taxon>Eukaryota</taxon>
        <taxon>Metazoa</taxon>
        <taxon>Ecdysozoa</taxon>
        <taxon>Arthropoda</taxon>
        <taxon>Hexapoda</taxon>
        <taxon>Insecta</taxon>
        <taxon>Pterygota</taxon>
        <taxon>Neoptera</taxon>
        <taxon>Endopterygota</taxon>
        <taxon>Diptera</taxon>
        <taxon>Brachycera</taxon>
        <taxon>Muscomorpha</taxon>
        <taxon>Muscoidea</taxon>
        <taxon>Muscidae</taxon>
        <taxon>Musca</taxon>
    </lineage>
</organism>
<feature type="transmembrane region" description="Helical" evidence="5">
    <location>
        <begin position="122"/>
        <end position="140"/>
    </location>
</feature>
<dbReference type="InterPro" id="IPR011547">
    <property type="entry name" value="SLC26A/SulP_dom"/>
</dbReference>
<comment type="subcellular location">
    <subcellularLocation>
        <location evidence="1">Membrane</location>
        <topology evidence="1">Multi-pass membrane protein</topology>
    </subcellularLocation>
</comment>
<feature type="domain" description="SLC26A/SulP transporter" evidence="6">
    <location>
        <begin position="49"/>
        <end position="437"/>
    </location>
</feature>
<reference evidence="9" key="1">
    <citation type="submission" date="2025-08" db="UniProtKB">
        <authorList>
            <consortium name="RefSeq"/>
        </authorList>
    </citation>
    <scope>IDENTIFICATION</scope>
    <source>
        <strain evidence="9">Aabys</strain>
        <tissue evidence="9">Whole body</tissue>
    </source>
</reference>
<feature type="transmembrane region" description="Helical" evidence="5">
    <location>
        <begin position="436"/>
        <end position="468"/>
    </location>
</feature>
<dbReference type="SUPFAM" id="SSF52091">
    <property type="entry name" value="SpoIIaa-like"/>
    <property type="match status" value="1"/>
</dbReference>
<feature type="transmembrane region" description="Helical" evidence="5">
    <location>
        <begin position="78"/>
        <end position="102"/>
    </location>
</feature>
<feature type="transmembrane region" description="Helical" evidence="5">
    <location>
        <begin position="201"/>
        <end position="219"/>
    </location>
</feature>
<dbReference type="Gene3D" id="3.30.750.24">
    <property type="entry name" value="STAS domain"/>
    <property type="match status" value="1"/>
</dbReference>
<feature type="transmembrane region" description="Helical" evidence="5">
    <location>
        <begin position="147"/>
        <end position="168"/>
    </location>
</feature>
<dbReference type="AlphaFoldDB" id="A0A9J7DF90"/>
<dbReference type="Proteomes" id="UP001652621">
    <property type="component" value="Unplaced"/>
</dbReference>
<dbReference type="InterPro" id="IPR001902">
    <property type="entry name" value="SLC26A/SulP_fam"/>
</dbReference>
<evidence type="ECO:0000313" key="8">
    <source>
        <dbReference type="Proteomes" id="UP001652621"/>
    </source>
</evidence>
<dbReference type="GO" id="GO:0016020">
    <property type="term" value="C:membrane"/>
    <property type="evidence" value="ECO:0007669"/>
    <property type="project" value="UniProtKB-SubCell"/>
</dbReference>
<evidence type="ECO:0000259" key="6">
    <source>
        <dbReference type="Pfam" id="PF00916"/>
    </source>
</evidence>
<proteinExistence type="predicted"/>
<name>A0A9J7DF90_MUSDO</name>
<gene>
    <name evidence="9" type="primary">LOC101896879</name>
</gene>
<dbReference type="Pfam" id="PF01740">
    <property type="entry name" value="STAS"/>
    <property type="match status" value="1"/>
</dbReference>
<evidence type="ECO:0000256" key="5">
    <source>
        <dbReference type="SAM" id="Phobius"/>
    </source>
</evidence>
<dbReference type="CDD" id="cd07042">
    <property type="entry name" value="STAS_SulP_like_sulfate_transporter"/>
    <property type="match status" value="1"/>
</dbReference>
<feature type="domain" description="STAS" evidence="7">
    <location>
        <begin position="493"/>
        <end position="576"/>
    </location>
</feature>
<evidence type="ECO:0000256" key="4">
    <source>
        <dbReference type="ARBA" id="ARBA00023136"/>
    </source>
</evidence>
<evidence type="ECO:0000313" key="9">
    <source>
        <dbReference type="RefSeq" id="XP_019892078.2"/>
    </source>
</evidence>
<protein>
    <submittedName>
        <fullName evidence="9">Sodium-independent sulfate anion transporter isoform X1</fullName>
    </submittedName>
</protein>
<keyword evidence="8" id="KW-1185">Reference proteome</keyword>
<feature type="transmembrane region" description="Helical" evidence="5">
    <location>
        <begin position="315"/>
        <end position="337"/>
    </location>
</feature>
<dbReference type="GeneID" id="101896879"/>
<dbReference type="InterPro" id="IPR036513">
    <property type="entry name" value="STAS_dom_sf"/>
</dbReference>
<keyword evidence="2 5" id="KW-0812">Transmembrane</keyword>
<dbReference type="RefSeq" id="XP_019892078.2">
    <property type="nucleotide sequence ID" value="XM_020036519.2"/>
</dbReference>
<feature type="transmembrane region" description="Helical" evidence="5">
    <location>
        <begin position="406"/>
        <end position="424"/>
    </location>
</feature>
<accession>A0A9J7DF90</accession>
<dbReference type="OrthoDB" id="288203at2759"/>
<feature type="transmembrane region" description="Helical" evidence="5">
    <location>
        <begin position="382"/>
        <end position="400"/>
    </location>
</feature>
<feature type="transmembrane region" description="Helical" evidence="5">
    <location>
        <begin position="51"/>
        <end position="71"/>
    </location>
</feature>
<keyword evidence="4 5" id="KW-0472">Membrane</keyword>
<dbReference type="VEuPathDB" id="VectorBase:MDOMA2_016795"/>
<keyword evidence="3 5" id="KW-1133">Transmembrane helix</keyword>
<dbReference type="GO" id="GO:0055085">
    <property type="term" value="P:transmembrane transport"/>
    <property type="evidence" value="ECO:0007669"/>
    <property type="project" value="InterPro"/>
</dbReference>
<dbReference type="Pfam" id="PF00916">
    <property type="entry name" value="Sulfate_transp"/>
    <property type="match status" value="1"/>
</dbReference>
<evidence type="ECO:0000256" key="2">
    <source>
        <dbReference type="ARBA" id="ARBA00022692"/>
    </source>
</evidence>
<evidence type="ECO:0000256" key="3">
    <source>
        <dbReference type="ARBA" id="ARBA00022989"/>
    </source>
</evidence>
<evidence type="ECO:0000256" key="1">
    <source>
        <dbReference type="ARBA" id="ARBA00004141"/>
    </source>
</evidence>
<dbReference type="InterPro" id="IPR002645">
    <property type="entry name" value="STAS_dom"/>
</dbReference>
<evidence type="ECO:0000259" key="7">
    <source>
        <dbReference type="Pfam" id="PF01740"/>
    </source>
</evidence>
<dbReference type="PANTHER" id="PTHR11814">
    <property type="entry name" value="SULFATE TRANSPORTER"/>
    <property type="match status" value="1"/>
</dbReference>